<evidence type="ECO:0000313" key="3">
    <source>
        <dbReference type="EMBL" id="MCQ1537729.1"/>
    </source>
</evidence>
<feature type="domain" description="NADH:ubiquinone oxidoreductase 30kDa subunit" evidence="2">
    <location>
        <begin position="46"/>
        <end position="162"/>
    </location>
</feature>
<dbReference type="Pfam" id="PF00329">
    <property type="entry name" value="Complex1_30kDa"/>
    <property type="match status" value="1"/>
</dbReference>
<gene>
    <name evidence="3" type="ORF">FTO68_01815</name>
</gene>
<dbReference type="PANTHER" id="PTHR43485">
    <property type="entry name" value="HYDROGENASE-4 COMPONENT G"/>
    <property type="match status" value="1"/>
</dbReference>
<protein>
    <submittedName>
        <fullName evidence="3">NADH-quinone oxidoreductase subunit C</fullName>
    </submittedName>
</protein>
<reference evidence="3 4" key="1">
    <citation type="submission" date="2019-08" db="EMBL/GenBank/DDBJ databases">
        <authorList>
            <person name="Chen S.-C."/>
            <person name="Lai M.-C."/>
            <person name="You Y.-T."/>
        </authorList>
    </citation>
    <scope>NUCLEOTIDE SEQUENCE [LARGE SCALE GENOMIC DNA]</scope>
    <source>
        <strain evidence="3 4">P2F9704a</strain>
    </source>
</reference>
<evidence type="ECO:0000256" key="1">
    <source>
        <dbReference type="SAM" id="MobiDB-lite"/>
    </source>
</evidence>
<dbReference type="InterPro" id="IPR052197">
    <property type="entry name" value="ComplexI_49kDa-like"/>
</dbReference>
<comment type="caution">
    <text evidence="3">The sequence shown here is derived from an EMBL/GenBank/DDBJ whole genome shotgun (WGS) entry which is preliminary data.</text>
</comment>
<evidence type="ECO:0000259" key="2">
    <source>
        <dbReference type="Pfam" id="PF00329"/>
    </source>
</evidence>
<feature type="compositionally biased region" description="Basic and acidic residues" evidence="1">
    <location>
        <begin position="188"/>
        <end position="228"/>
    </location>
</feature>
<dbReference type="Gene3D" id="3.30.460.80">
    <property type="entry name" value="NADH:ubiquinone oxidoreductase, 30kDa subunit"/>
    <property type="match status" value="1"/>
</dbReference>
<dbReference type="InterPro" id="IPR037232">
    <property type="entry name" value="NADH_quin_OxRdtase_su_C/D-like"/>
</dbReference>
<accession>A0ABD4THP4</accession>
<feature type="region of interest" description="Disordered" evidence="1">
    <location>
        <begin position="174"/>
        <end position="228"/>
    </location>
</feature>
<dbReference type="AlphaFoldDB" id="A0ABD4THP4"/>
<dbReference type="PANTHER" id="PTHR43485:SF1">
    <property type="entry name" value="FORMATE HYDROGENLYASE SUBUNIT 5-RELATED"/>
    <property type="match status" value="1"/>
</dbReference>
<dbReference type="Proteomes" id="UP001524383">
    <property type="component" value="Unassembled WGS sequence"/>
</dbReference>
<proteinExistence type="predicted"/>
<dbReference type="InterPro" id="IPR001268">
    <property type="entry name" value="NADH_UbQ_OxRdtase_30kDa_su"/>
</dbReference>
<dbReference type="EMBL" id="VOTZ01000002">
    <property type="protein sequence ID" value="MCQ1537729.1"/>
    <property type="molecule type" value="Genomic_DNA"/>
</dbReference>
<dbReference type="RefSeq" id="WP_255331638.1">
    <property type="nucleotide sequence ID" value="NZ_VOTZ01000002.1"/>
</dbReference>
<name>A0ABD4THP4_9EURY</name>
<sequence>MNETILTPQELIDRFTTAFGKSISDQRIQIRAEGVKKIQNSNIWMTITRDILKPAISMLKEISYPHLSVISGWDVGEELRMQYIFSIYFGERHGEYMVIFTVPLTKDDLVLPTISDLIPGALFTEREKQEMFGVTIQDIPDGRRLFLPEDFPEGVYPLRKDETGVPDSMIKHLWQVKRPTDRPAPPVTEREEEPKAGAEDTKVKKEEKKGENPPPEGKKPEAEVKSDE</sequence>
<evidence type="ECO:0000313" key="4">
    <source>
        <dbReference type="Proteomes" id="UP001524383"/>
    </source>
</evidence>
<dbReference type="SUPFAM" id="SSF143243">
    <property type="entry name" value="Nqo5-like"/>
    <property type="match status" value="1"/>
</dbReference>
<organism evidence="3 4">
    <name type="scientific">Methanocalculus taiwanensis</name>
    <dbReference type="NCBI Taxonomy" id="106207"/>
    <lineage>
        <taxon>Archaea</taxon>
        <taxon>Methanobacteriati</taxon>
        <taxon>Methanobacteriota</taxon>
        <taxon>Stenosarchaea group</taxon>
        <taxon>Methanomicrobia</taxon>
        <taxon>Methanomicrobiales</taxon>
        <taxon>Methanocalculaceae</taxon>
        <taxon>Methanocalculus</taxon>
    </lineage>
</organism>
<keyword evidence="4" id="KW-1185">Reference proteome</keyword>